<proteinExistence type="predicted"/>
<dbReference type="EMBL" id="BAAAEU010000028">
    <property type="protein sequence ID" value="GAA0724242.1"/>
    <property type="molecule type" value="Genomic_DNA"/>
</dbReference>
<dbReference type="Proteomes" id="UP001501523">
    <property type="component" value="Unassembled WGS sequence"/>
</dbReference>
<evidence type="ECO:0000313" key="2">
    <source>
        <dbReference type="EMBL" id="GAA0724242.1"/>
    </source>
</evidence>
<reference evidence="3" key="1">
    <citation type="journal article" date="2019" name="Int. J. Syst. Evol. Microbiol.">
        <title>The Global Catalogue of Microorganisms (GCM) 10K type strain sequencing project: providing services to taxonomists for standard genome sequencing and annotation.</title>
        <authorList>
            <consortium name="The Broad Institute Genomics Platform"/>
            <consortium name="The Broad Institute Genome Sequencing Center for Infectious Disease"/>
            <person name="Wu L."/>
            <person name="Ma J."/>
        </authorList>
    </citation>
    <scope>NUCLEOTIDE SEQUENCE [LARGE SCALE GENOMIC DNA]</scope>
    <source>
        <strain evidence="3">JCM 15421</strain>
    </source>
</reference>
<dbReference type="InterPro" id="IPR039935">
    <property type="entry name" value="YML079W-like"/>
</dbReference>
<dbReference type="Gene3D" id="2.60.120.10">
    <property type="entry name" value="Jelly Rolls"/>
    <property type="match status" value="1"/>
</dbReference>
<name>A0ABP3U4M7_9GAMM</name>
<organism evidence="2 3">
    <name type="scientific">Dokdonella soli</name>
    <dbReference type="NCBI Taxonomy" id="529810"/>
    <lineage>
        <taxon>Bacteria</taxon>
        <taxon>Pseudomonadati</taxon>
        <taxon>Pseudomonadota</taxon>
        <taxon>Gammaproteobacteria</taxon>
        <taxon>Lysobacterales</taxon>
        <taxon>Rhodanobacteraceae</taxon>
        <taxon>Dokdonella</taxon>
    </lineage>
</organism>
<dbReference type="SUPFAM" id="SSF51182">
    <property type="entry name" value="RmlC-like cupins"/>
    <property type="match status" value="1"/>
</dbReference>
<evidence type="ECO:0000313" key="3">
    <source>
        <dbReference type="Proteomes" id="UP001501523"/>
    </source>
</evidence>
<comment type="caution">
    <text evidence="2">The sequence shown here is derived from an EMBL/GenBank/DDBJ whole genome shotgun (WGS) entry which is preliminary data.</text>
</comment>
<dbReference type="InterPro" id="IPR009327">
    <property type="entry name" value="Cupin_DUF985"/>
</dbReference>
<feature type="domain" description="DUF985" evidence="1">
    <location>
        <begin position="7"/>
        <end position="141"/>
    </location>
</feature>
<evidence type="ECO:0000259" key="1">
    <source>
        <dbReference type="Pfam" id="PF06172"/>
    </source>
</evidence>
<accession>A0ABP3U4M7</accession>
<dbReference type="CDD" id="cd06121">
    <property type="entry name" value="cupin_YML079wp"/>
    <property type="match status" value="1"/>
</dbReference>
<dbReference type="InterPro" id="IPR011051">
    <property type="entry name" value="RmlC_Cupin_sf"/>
</dbReference>
<gene>
    <name evidence="2" type="ORF">GCM10009105_36850</name>
</gene>
<dbReference type="PANTHER" id="PTHR33387:SF3">
    <property type="entry name" value="DUF985 DOMAIN-CONTAINING PROTEIN"/>
    <property type="match status" value="1"/>
</dbReference>
<keyword evidence="3" id="KW-1185">Reference proteome</keyword>
<dbReference type="InterPro" id="IPR014710">
    <property type="entry name" value="RmlC-like_jellyroll"/>
</dbReference>
<sequence>MPSRARELVDALVLSPHPEGGHYRRVHASSLHVRLEGNEHRRAALTAIHYLLAAGEVSRWHRVDADESWHHAEGEPLELFVFDPAARRLDRHLLGRFDATTGASPLVVVPAGCWQAARALGDYVLVGCSVGPGFEFAGFTLLADAPDVAALLMAMRPELAALA</sequence>
<dbReference type="Pfam" id="PF06172">
    <property type="entry name" value="Cupin_5"/>
    <property type="match status" value="1"/>
</dbReference>
<dbReference type="RefSeq" id="WP_343793952.1">
    <property type="nucleotide sequence ID" value="NZ_BAAAEU010000028.1"/>
</dbReference>
<dbReference type="PANTHER" id="PTHR33387">
    <property type="entry name" value="RMLC-LIKE JELLY ROLL FOLD PROTEIN"/>
    <property type="match status" value="1"/>
</dbReference>
<protein>
    <submittedName>
        <fullName evidence="2">Cupin domain-containing protein</fullName>
    </submittedName>
</protein>